<dbReference type="PANTHER" id="PTHR45663:SF11">
    <property type="entry name" value="GEO12009P1"/>
    <property type="match status" value="1"/>
</dbReference>
<dbReference type="Gene3D" id="3.40.30.10">
    <property type="entry name" value="Glutaredoxin"/>
    <property type="match status" value="1"/>
</dbReference>
<keyword evidence="3" id="KW-0249">Electron transport</keyword>
<dbReference type="GO" id="GO:0005829">
    <property type="term" value="C:cytosol"/>
    <property type="evidence" value="ECO:0007669"/>
    <property type="project" value="TreeGrafter"/>
</dbReference>
<keyword evidence="10" id="KW-1185">Reference proteome</keyword>
<evidence type="ECO:0000313" key="10">
    <source>
        <dbReference type="Proteomes" id="UP000196368"/>
    </source>
</evidence>
<proteinExistence type="inferred from homology"/>
<dbReference type="CDD" id="cd02947">
    <property type="entry name" value="TRX_family"/>
    <property type="match status" value="1"/>
</dbReference>
<dbReference type="OrthoDB" id="9790390at2"/>
<protein>
    <recommendedName>
        <fullName evidence="6">Thioredoxin</fullName>
    </recommendedName>
</protein>
<organism evidence="9 10">
    <name type="scientific">Candidatus Avelusimicrobium gallicola</name>
    <dbReference type="NCBI Taxonomy" id="2562704"/>
    <lineage>
        <taxon>Bacteria</taxon>
        <taxon>Pseudomonadati</taxon>
        <taxon>Elusimicrobiota</taxon>
        <taxon>Elusimicrobia</taxon>
        <taxon>Elusimicrobiales</taxon>
        <taxon>Elusimicrobiaceae</taxon>
        <taxon>Candidatus Avelusimicrobium</taxon>
    </lineage>
</organism>
<dbReference type="PANTHER" id="PTHR45663">
    <property type="entry name" value="GEO12009P1"/>
    <property type="match status" value="1"/>
</dbReference>
<dbReference type="GO" id="GO:0015035">
    <property type="term" value="F:protein-disulfide reductase activity"/>
    <property type="evidence" value="ECO:0007669"/>
    <property type="project" value="InterPro"/>
</dbReference>
<dbReference type="InterPro" id="IPR036249">
    <property type="entry name" value="Thioredoxin-like_sf"/>
</dbReference>
<dbReference type="PIRSF" id="PIRSF000077">
    <property type="entry name" value="Thioredoxin"/>
    <property type="match status" value="1"/>
</dbReference>
<keyword evidence="2" id="KW-0813">Transport</keyword>
<evidence type="ECO:0000256" key="7">
    <source>
        <dbReference type="PIRSR" id="PIRSR000077-4"/>
    </source>
</evidence>
<name>A0A1Y4DDW0_9BACT</name>
<evidence type="ECO:0000256" key="6">
    <source>
        <dbReference type="PIRNR" id="PIRNR000077"/>
    </source>
</evidence>
<dbReference type="EMBL" id="NFJD01000001">
    <property type="protein sequence ID" value="OUO57226.1"/>
    <property type="molecule type" value="Genomic_DNA"/>
</dbReference>
<evidence type="ECO:0000259" key="8">
    <source>
        <dbReference type="PROSITE" id="PS51352"/>
    </source>
</evidence>
<dbReference type="SUPFAM" id="SSF52833">
    <property type="entry name" value="Thioredoxin-like"/>
    <property type="match status" value="1"/>
</dbReference>
<comment type="similarity">
    <text evidence="1 6">Belongs to the thioredoxin family.</text>
</comment>
<dbReference type="AlphaFoldDB" id="A0A1Y4DDW0"/>
<dbReference type="Proteomes" id="UP000196368">
    <property type="component" value="Unassembled WGS sequence"/>
</dbReference>
<dbReference type="Pfam" id="PF00085">
    <property type="entry name" value="Thioredoxin"/>
    <property type="match status" value="1"/>
</dbReference>
<evidence type="ECO:0000256" key="5">
    <source>
        <dbReference type="ARBA" id="ARBA00023284"/>
    </source>
</evidence>
<evidence type="ECO:0000313" key="9">
    <source>
        <dbReference type="EMBL" id="OUO57226.1"/>
    </source>
</evidence>
<sequence>MDSKLTVTDASFETAFKKYEKAEMIEFFASWCQHCKQMAGLVNTLAKAYANRAAVLAVDVETSPRTARRFGVQGVPAFVFVKNGQIVKRMAGEFSEEELRRQLDALLK</sequence>
<accession>A0A1Y4DDW0</accession>
<dbReference type="InterPro" id="IPR005746">
    <property type="entry name" value="Thioredoxin"/>
</dbReference>
<feature type="disulfide bond" description="Redox-active" evidence="7">
    <location>
        <begin position="32"/>
        <end position="35"/>
    </location>
</feature>
<feature type="domain" description="Thioredoxin" evidence="8">
    <location>
        <begin position="1"/>
        <end position="108"/>
    </location>
</feature>
<evidence type="ECO:0000256" key="4">
    <source>
        <dbReference type="ARBA" id="ARBA00023157"/>
    </source>
</evidence>
<comment type="caution">
    <text evidence="9">The sequence shown here is derived from an EMBL/GenBank/DDBJ whole genome shotgun (WGS) entry which is preliminary data.</text>
</comment>
<evidence type="ECO:0000256" key="1">
    <source>
        <dbReference type="ARBA" id="ARBA00008987"/>
    </source>
</evidence>
<dbReference type="GO" id="GO:0045454">
    <property type="term" value="P:cell redox homeostasis"/>
    <property type="evidence" value="ECO:0007669"/>
    <property type="project" value="TreeGrafter"/>
</dbReference>
<gene>
    <name evidence="9" type="ORF">B5F75_00135</name>
</gene>
<dbReference type="RefSeq" id="WP_087286159.1">
    <property type="nucleotide sequence ID" value="NZ_NFJD01000001.1"/>
</dbReference>
<evidence type="ECO:0000256" key="3">
    <source>
        <dbReference type="ARBA" id="ARBA00022982"/>
    </source>
</evidence>
<keyword evidence="4 7" id="KW-1015">Disulfide bond</keyword>
<dbReference type="PROSITE" id="PS51352">
    <property type="entry name" value="THIOREDOXIN_2"/>
    <property type="match status" value="1"/>
</dbReference>
<dbReference type="InterPro" id="IPR013766">
    <property type="entry name" value="Thioredoxin_domain"/>
</dbReference>
<keyword evidence="5 7" id="KW-0676">Redox-active center</keyword>
<evidence type="ECO:0000256" key="2">
    <source>
        <dbReference type="ARBA" id="ARBA00022448"/>
    </source>
</evidence>
<reference evidence="10" key="1">
    <citation type="submission" date="2017-04" db="EMBL/GenBank/DDBJ databases">
        <title>Function of individual gut microbiota members based on whole genome sequencing of pure cultures obtained from chicken caecum.</title>
        <authorList>
            <person name="Medvecky M."/>
            <person name="Cejkova D."/>
            <person name="Polansky O."/>
            <person name="Karasova D."/>
            <person name="Kubasova T."/>
            <person name="Cizek A."/>
            <person name="Rychlik I."/>
        </authorList>
    </citation>
    <scope>NUCLEOTIDE SEQUENCE [LARGE SCALE GENOMIC DNA]</scope>
    <source>
        <strain evidence="10">An273</strain>
    </source>
</reference>